<evidence type="ECO:0000256" key="1">
    <source>
        <dbReference type="SAM" id="Phobius"/>
    </source>
</evidence>
<gene>
    <name evidence="2" type="ORF">GH885_09660</name>
</gene>
<reference evidence="2 3" key="1">
    <citation type="submission" date="2019-10" db="EMBL/GenBank/DDBJ databases">
        <title>Gracilibacillus salitolerans sp. nov., a moderate halophile isolated from a saline soil in northwest China.</title>
        <authorList>
            <person name="Gan L."/>
        </authorList>
    </citation>
    <scope>NUCLEOTIDE SEQUENCE [LARGE SCALE GENOMIC DNA]</scope>
    <source>
        <strain evidence="2 3">TP2-8</strain>
    </source>
</reference>
<accession>A0A6N7QYN9</accession>
<dbReference type="AlphaFoldDB" id="A0A6N7QYN9"/>
<evidence type="ECO:0000313" key="3">
    <source>
        <dbReference type="Proteomes" id="UP000435187"/>
    </source>
</evidence>
<evidence type="ECO:0000313" key="2">
    <source>
        <dbReference type="EMBL" id="MRI66614.1"/>
    </source>
</evidence>
<organism evidence="2 3">
    <name type="scientific">Gracilibacillus thailandensis</name>
    <dbReference type="NCBI Taxonomy" id="563735"/>
    <lineage>
        <taxon>Bacteria</taxon>
        <taxon>Bacillati</taxon>
        <taxon>Bacillota</taxon>
        <taxon>Bacilli</taxon>
        <taxon>Bacillales</taxon>
        <taxon>Bacillaceae</taxon>
        <taxon>Gracilibacillus</taxon>
    </lineage>
</organism>
<keyword evidence="1" id="KW-0472">Membrane</keyword>
<keyword evidence="1" id="KW-0812">Transmembrane</keyword>
<comment type="caution">
    <text evidence="2">The sequence shown here is derived from an EMBL/GenBank/DDBJ whole genome shotgun (WGS) entry which is preliminary data.</text>
</comment>
<dbReference type="Proteomes" id="UP000435187">
    <property type="component" value="Unassembled WGS sequence"/>
</dbReference>
<dbReference type="RefSeq" id="WP_153835298.1">
    <property type="nucleotide sequence ID" value="NZ_JBHUMW010000076.1"/>
</dbReference>
<sequence>MSSIKLITQQVKEEVIAGISNSSTIYILISFAIKVGASLINPYLLGAVKRGAGI</sequence>
<protein>
    <submittedName>
        <fullName evidence="2">Uncharacterized protein</fullName>
    </submittedName>
</protein>
<proteinExistence type="predicted"/>
<keyword evidence="1" id="KW-1133">Transmembrane helix</keyword>
<name>A0A6N7QYN9_9BACI</name>
<feature type="transmembrane region" description="Helical" evidence="1">
    <location>
        <begin position="25"/>
        <end position="45"/>
    </location>
</feature>
<dbReference type="EMBL" id="WJEE01000018">
    <property type="protein sequence ID" value="MRI66614.1"/>
    <property type="molecule type" value="Genomic_DNA"/>
</dbReference>
<keyword evidence="3" id="KW-1185">Reference proteome</keyword>